<reference evidence="8 9" key="1">
    <citation type="submission" date="2019-02" db="EMBL/GenBank/DDBJ databases">
        <title>Complete Genome Sequence and Methylome Analysis of Sphaerotilus natans subsp. sulfidivorans D-507.</title>
        <authorList>
            <person name="Fomenkov A."/>
            <person name="Gridneva E."/>
            <person name="Smolyakov D."/>
            <person name="Dubinina G."/>
            <person name="Vincze T."/>
            <person name="Grabovich M."/>
            <person name="Roberts R.J."/>
        </authorList>
    </citation>
    <scope>NUCLEOTIDE SEQUENCE [LARGE SCALE GENOMIC DNA]</scope>
    <source>
        <strain evidence="8 9">D-507</strain>
    </source>
</reference>
<evidence type="ECO:0000313" key="8">
    <source>
        <dbReference type="EMBL" id="QEN00811.1"/>
    </source>
</evidence>
<keyword evidence="2" id="KW-0067">ATP-binding</keyword>
<evidence type="ECO:0000256" key="6">
    <source>
        <dbReference type="SAM" id="MobiDB-lite"/>
    </source>
</evidence>
<dbReference type="SUPFAM" id="SSF55781">
    <property type="entry name" value="GAF domain-like"/>
    <property type="match status" value="1"/>
</dbReference>
<evidence type="ECO:0000256" key="3">
    <source>
        <dbReference type="ARBA" id="ARBA00023015"/>
    </source>
</evidence>
<organism evidence="8 9">
    <name type="scientific">Sphaerotilus sulfidivorans</name>
    <dbReference type="NCBI Taxonomy" id="639200"/>
    <lineage>
        <taxon>Bacteria</taxon>
        <taxon>Pseudomonadati</taxon>
        <taxon>Pseudomonadota</taxon>
        <taxon>Betaproteobacteria</taxon>
        <taxon>Burkholderiales</taxon>
        <taxon>Sphaerotilaceae</taxon>
        <taxon>Sphaerotilus</taxon>
    </lineage>
</organism>
<dbReference type="InterPro" id="IPR002078">
    <property type="entry name" value="Sigma_54_int"/>
</dbReference>
<keyword evidence="5" id="KW-0804">Transcription</keyword>
<accession>A0A5C1Q021</accession>
<dbReference type="InterPro" id="IPR003018">
    <property type="entry name" value="GAF"/>
</dbReference>
<dbReference type="InterPro" id="IPR003593">
    <property type="entry name" value="AAA+_ATPase"/>
</dbReference>
<dbReference type="PROSITE" id="PS00675">
    <property type="entry name" value="SIGMA54_INTERACT_1"/>
    <property type="match status" value="1"/>
</dbReference>
<dbReference type="Pfam" id="PF01590">
    <property type="entry name" value="GAF"/>
    <property type="match status" value="1"/>
</dbReference>
<gene>
    <name evidence="8" type="ORF">EWH46_08495</name>
</gene>
<dbReference type="Gene3D" id="1.10.8.60">
    <property type="match status" value="1"/>
</dbReference>
<keyword evidence="1" id="KW-0547">Nucleotide-binding</keyword>
<dbReference type="Gene3D" id="3.30.450.40">
    <property type="match status" value="1"/>
</dbReference>
<dbReference type="Gene3D" id="1.10.10.60">
    <property type="entry name" value="Homeodomain-like"/>
    <property type="match status" value="1"/>
</dbReference>
<dbReference type="InterPro" id="IPR025662">
    <property type="entry name" value="Sigma_54_int_dom_ATP-bd_1"/>
</dbReference>
<dbReference type="GO" id="GO:0043565">
    <property type="term" value="F:sequence-specific DNA binding"/>
    <property type="evidence" value="ECO:0007669"/>
    <property type="project" value="InterPro"/>
</dbReference>
<dbReference type="EMBL" id="CP035708">
    <property type="protein sequence ID" value="QEN00811.1"/>
    <property type="molecule type" value="Genomic_DNA"/>
</dbReference>
<sequence>MKHSGRPAGGKTPRLKPLKQALLRGEPHAGPVPLTPLLQRSWQRSQEAGLTPAGLGSAGPHASAVQLARARDRHHELIAHARPVLEFLFEQTRGTDSVVLLADAQGMLLDAIGDTGFSQRAARVALRPGAIWHEQWRGTNAIGTCLAEEQALVIHGDEHYLDRNGFLTCAASPIVDPAGRIIGALDISSDHRQAHRHTLGLVRSAARMIEQRLFETRHAQGLRLRFHSRPEGIASLTEGLMALSDDGWVIGANAAALSMLKLERGHIGALRADSLFGLDLRSIEAMARTPAEPRALRCPDGTMLWLRVDRSHSIEVMARRTDRQPDDALPPSPSPSSSDRSAQTTQDRPGQDDALSGFALGDPTLRQIVGRLRRLSGAPVGLVLQGESGSGKSALAQAVHRSGPRRDGPLRTLHCASLDADLLDDTLFGRPLERPPAPGLLRSARGGTLVLDEVADLPLPLQARLLRALQDDMLAPLPGEPAQPLDVALICTSRRRLIDEVACGRLREDLYYRLNGLTLMLPPLRERSDLAALCRQLLDAAGSAAAVHPDLLEPLAHYPWPGNGRQLANALRAASVQLEPHERMIRLEHLPDDLREELATLAQQPMQDLKGIKGGLGGPGRAERALPDAAEVARTVAACKGNLSEAARRLGISRNTVYRRLREAGEGTAADDSASR</sequence>
<dbReference type="Pfam" id="PF00158">
    <property type="entry name" value="Sigma54_activat"/>
    <property type="match status" value="1"/>
</dbReference>
<evidence type="ECO:0000313" key="9">
    <source>
        <dbReference type="Proteomes" id="UP000323522"/>
    </source>
</evidence>
<dbReference type="Pfam" id="PF25601">
    <property type="entry name" value="AAA_lid_14"/>
    <property type="match status" value="1"/>
</dbReference>
<dbReference type="InterPro" id="IPR009057">
    <property type="entry name" value="Homeodomain-like_sf"/>
</dbReference>
<dbReference type="Pfam" id="PF02954">
    <property type="entry name" value="HTH_8"/>
    <property type="match status" value="1"/>
</dbReference>
<dbReference type="CDD" id="cd00009">
    <property type="entry name" value="AAA"/>
    <property type="match status" value="1"/>
</dbReference>
<dbReference type="SUPFAM" id="SSF52540">
    <property type="entry name" value="P-loop containing nucleoside triphosphate hydrolases"/>
    <property type="match status" value="1"/>
</dbReference>
<feature type="domain" description="Sigma-54 factor interaction" evidence="7">
    <location>
        <begin position="358"/>
        <end position="576"/>
    </location>
</feature>
<evidence type="ECO:0000256" key="1">
    <source>
        <dbReference type="ARBA" id="ARBA00022741"/>
    </source>
</evidence>
<dbReference type="InterPro" id="IPR027417">
    <property type="entry name" value="P-loop_NTPase"/>
</dbReference>
<dbReference type="PANTHER" id="PTHR32071:SF77">
    <property type="entry name" value="TRANSCRIPTIONAL REGULATORY PROTEIN"/>
    <property type="match status" value="1"/>
</dbReference>
<dbReference type="PRINTS" id="PR01590">
    <property type="entry name" value="HTHFIS"/>
</dbReference>
<dbReference type="SUPFAM" id="SSF46689">
    <property type="entry name" value="Homeodomain-like"/>
    <property type="match status" value="1"/>
</dbReference>
<dbReference type="GO" id="GO:0005524">
    <property type="term" value="F:ATP binding"/>
    <property type="evidence" value="ECO:0007669"/>
    <property type="project" value="UniProtKB-KW"/>
</dbReference>
<evidence type="ECO:0000259" key="7">
    <source>
        <dbReference type="PROSITE" id="PS50045"/>
    </source>
</evidence>
<keyword evidence="4" id="KW-0238">DNA-binding</keyword>
<dbReference type="Proteomes" id="UP000323522">
    <property type="component" value="Chromosome"/>
</dbReference>
<dbReference type="AlphaFoldDB" id="A0A5C1Q021"/>
<protein>
    <submittedName>
        <fullName evidence="8">Sigma-54-dependent Fis family transcriptional regulator</fullName>
    </submittedName>
</protein>
<dbReference type="InterPro" id="IPR058031">
    <property type="entry name" value="AAA_lid_NorR"/>
</dbReference>
<dbReference type="GO" id="GO:0006355">
    <property type="term" value="P:regulation of DNA-templated transcription"/>
    <property type="evidence" value="ECO:0007669"/>
    <property type="project" value="InterPro"/>
</dbReference>
<proteinExistence type="predicted"/>
<feature type="compositionally biased region" description="Polar residues" evidence="6">
    <location>
        <begin position="339"/>
        <end position="348"/>
    </location>
</feature>
<feature type="region of interest" description="Disordered" evidence="6">
    <location>
        <begin position="318"/>
        <end position="359"/>
    </location>
</feature>
<dbReference type="PROSITE" id="PS50045">
    <property type="entry name" value="SIGMA54_INTERACT_4"/>
    <property type="match status" value="1"/>
</dbReference>
<keyword evidence="3" id="KW-0805">Transcription regulation</keyword>
<evidence type="ECO:0000256" key="2">
    <source>
        <dbReference type="ARBA" id="ARBA00022840"/>
    </source>
</evidence>
<dbReference type="Gene3D" id="3.40.50.300">
    <property type="entry name" value="P-loop containing nucleotide triphosphate hydrolases"/>
    <property type="match status" value="1"/>
</dbReference>
<dbReference type="KEGG" id="snn:EWH46_08495"/>
<evidence type="ECO:0000256" key="4">
    <source>
        <dbReference type="ARBA" id="ARBA00023125"/>
    </source>
</evidence>
<dbReference type="PANTHER" id="PTHR32071">
    <property type="entry name" value="TRANSCRIPTIONAL REGULATORY PROTEIN"/>
    <property type="match status" value="1"/>
</dbReference>
<name>A0A5C1Q021_9BURK</name>
<dbReference type="SMART" id="SM00382">
    <property type="entry name" value="AAA"/>
    <property type="match status" value="1"/>
</dbReference>
<evidence type="ECO:0000256" key="5">
    <source>
        <dbReference type="ARBA" id="ARBA00023163"/>
    </source>
</evidence>
<dbReference type="OrthoDB" id="9761705at2"/>
<dbReference type="InterPro" id="IPR029016">
    <property type="entry name" value="GAF-like_dom_sf"/>
</dbReference>
<dbReference type="InterPro" id="IPR002197">
    <property type="entry name" value="HTH_Fis"/>
</dbReference>